<dbReference type="STRING" id="1481914.JCM19241_1136"/>
<proteinExistence type="predicted"/>
<reference evidence="1 2" key="2">
    <citation type="submission" date="2015-01" db="EMBL/GenBank/DDBJ databases">
        <authorList>
            <consortium name="NBRP consortium"/>
            <person name="Sawabe T."/>
            <person name="Meirelles P."/>
            <person name="Feng G."/>
            <person name="Sayaka M."/>
            <person name="Hattori M."/>
            <person name="Ohkuma M."/>
        </authorList>
    </citation>
    <scope>NUCLEOTIDE SEQUENCE [LARGE SCALE GENOMIC DNA]</scope>
    <source>
        <strain evidence="2">JCM 19241</strain>
    </source>
</reference>
<name>A0A0B8QHY8_9VIBR</name>
<dbReference type="Proteomes" id="UP000031666">
    <property type="component" value="Unassembled WGS sequence"/>
</dbReference>
<accession>A0A0B8QHY8</accession>
<reference evidence="1 2" key="1">
    <citation type="submission" date="2015-01" db="EMBL/GenBank/DDBJ databases">
        <title>Vibrio sp. C94 JCM 19241 whole genome shotgun sequence.</title>
        <authorList>
            <person name="Sawabe T."/>
            <person name="Meirelles P."/>
            <person name="Feng G."/>
            <person name="Sayaka M."/>
            <person name="Hattori M."/>
            <person name="Ohkuma M."/>
        </authorList>
    </citation>
    <scope>NUCLEOTIDE SEQUENCE [LARGE SCALE GENOMIC DNA]</scope>
    <source>
        <strain evidence="2">JCM 19241</strain>
    </source>
</reference>
<comment type="caution">
    <text evidence="1">The sequence shown here is derived from an EMBL/GenBank/DDBJ whole genome shotgun (WGS) entry which is preliminary data.</text>
</comment>
<evidence type="ECO:0000313" key="2">
    <source>
        <dbReference type="Proteomes" id="UP000031666"/>
    </source>
</evidence>
<protein>
    <submittedName>
        <fullName evidence="1">Uncharacterized protein</fullName>
    </submittedName>
</protein>
<sequence>MESTGKRYVLNRVDEANTKLDEALLFHEWHNVITVVSDSERNEYVEWNHYHLTDYDFTSAADDPGQAYRVSQKQDNGLWVTYSFDEWGSQSVQDLPTKVEDARSGGTDLIAIDDTLIPGLSRYGAVLPNKSFQYSDEGEARSWYVVSQNPGITDGTPTLVELQLVDHGINQIGMLG</sequence>
<gene>
    <name evidence="1" type="ORF">JCM19241_1136</name>
</gene>
<dbReference type="EMBL" id="BBSC01000003">
    <property type="protein sequence ID" value="GAM74793.1"/>
    <property type="molecule type" value="Genomic_DNA"/>
</dbReference>
<dbReference type="AlphaFoldDB" id="A0A0B8QHY8"/>
<organism evidence="1 2">
    <name type="scientific">Vibrio ishigakensis</name>
    <dbReference type="NCBI Taxonomy" id="1481914"/>
    <lineage>
        <taxon>Bacteria</taxon>
        <taxon>Pseudomonadati</taxon>
        <taxon>Pseudomonadota</taxon>
        <taxon>Gammaproteobacteria</taxon>
        <taxon>Vibrionales</taxon>
        <taxon>Vibrionaceae</taxon>
        <taxon>Vibrio</taxon>
    </lineage>
</organism>
<evidence type="ECO:0000313" key="1">
    <source>
        <dbReference type="EMBL" id="GAM74793.1"/>
    </source>
</evidence>